<evidence type="ECO:0000313" key="1">
    <source>
        <dbReference type="EMBL" id="CAH3027936.1"/>
    </source>
</evidence>
<name>A0ABN8ME13_9CNID</name>
<evidence type="ECO:0000313" key="2">
    <source>
        <dbReference type="Proteomes" id="UP001159427"/>
    </source>
</evidence>
<accession>A0ABN8ME13</accession>
<keyword evidence="2" id="KW-1185">Reference proteome</keyword>
<protein>
    <recommendedName>
        <fullName evidence="3">DNA2/NAM7 helicase helicase domain-containing protein</fullName>
    </recommendedName>
</protein>
<gene>
    <name evidence="1" type="ORF">PEVE_00032770</name>
</gene>
<evidence type="ECO:0008006" key="3">
    <source>
        <dbReference type="Google" id="ProtNLM"/>
    </source>
</evidence>
<dbReference type="EMBL" id="CALNXI010000480">
    <property type="protein sequence ID" value="CAH3027936.1"/>
    <property type="molecule type" value="Genomic_DNA"/>
</dbReference>
<comment type="caution">
    <text evidence="1">The sequence shown here is derived from an EMBL/GenBank/DDBJ whole genome shotgun (WGS) entry which is preliminary data.</text>
</comment>
<proteinExistence type="predicted"/>
<organism evidence="1 2">
    <name type="scientific">Porites evermanni</name>
    <dbReference type="NCBI Taxonomy" id="104178"/>
    <lineage>
        <taxon>Eukaryota</taxon>
        <taxon>Metazoa</taxon>
        <taxon>Cnidaria</taxon>
        <taxon>Anthozoa</taxon>
        <taxon>Hexacorallia</taxon>
        <taxon>Scleractinia</taxon>
        <taxon>Fungiina</taxon>
        <taxon>Poritidae</taxon>
        <taxon>Porites</taxon>
    </lineage>
</organism>
<reference evidence="1 2" key="1">
    <citation type="submission" date="2022-05" db="EMBL/GenBank/DDBJ databases">
        <authorList>
            <consortium name="Genoscope - CEA"/>
            <person name="William W."/>
        </authorList>
    </citation>
    <scope>NUCLEOTIDE SEQUENCE [LARGE SCALE GENOMIC DNA]</scope>
</reference>
<sequence>MWIFPDYGTGCKTQLRHNNVHYGMFVMTIQADAVRKMDGSPTVVLVGPAGRGKTTALQLAMVCAGNFRGLSWVLLQNAKMKKAEEAVLQQKLSSLHKLRNRLLQIIMR</sequence>
<dbReference type="Proteomes" id="UP001159427">
    <property type="component" value="Unassembled WGS sequence"/>
</dbReference>